<comment type="caution">
    <text evidence="2">The sequence shown here is derived from an EMBL/GenBank/DDBJ whole genome shotgun (WGS) entry which is preliminary data.</text>
</comment>
<keyword evidence="1" id="KW-0472">Membrane</keyword>
<dbReference type="EMBL" id="CAJZBQ010000030">
    <property type="protein sequence ID" value="CAG9322035.1"/>
    <property type="molecule type" value="Genomic_DNA"/>
</dbReference>
<keyword evidence="1" id="KW-1133">Transmembrane helix</keyword>
<protein>
    <recommendedName>
        <fullName evidence="4">DoxX family protein</fullName>
    </recommendedName>
</protein>
<feature type="transmembrane region" description="Helical" evidence="1">
    <location>
        <begin position="66"/>
        <end position="84"/>
    </location>
</feature>
<dbReference type="Proteomes" id="UP001162131">
    <property type="component" value="Unassembled WGS sequence"/>
</dbReference>
<feature type="transmembrane region" description="Helical" evidence="1">
    <location>
        <begin position="7"/>
        <end position="25"/>
    </location>
</feature>
<sequence>MTFKQNLGRYFLVMMFLFAGTYKMIHPGSYQISTLGNIVKIGNFIKVNTGYEVPIPAEFLTLNSEYIVYAIGGLQILSSLLILLNYRIGTIFLTFMMIYFSVTTNNPLNYSKREEKIVNTMMVFLNIGVIAALFIFCSKPAKQKID</sequence>
<keyword evidence="1" id="KW-0812">Transmembrane</keyword>
<name>A0AAU9JJZ3_9CILI</name>
<organism evidence="2 3">
    <name type="scientific">Blepharisma stoltei</name>
    <dbReference type="NCBI Taxonomy" id="1481888"/>
    <lineage>
        <taxon>Eukaryota</taxon>
        <taxon>Sar</taxon>
        <taxon>Alveolata</taxon>
        <taxon>Ciliophora</taxon>
        <taxon>Postciliodesmatophora</taxon>
        <taxon>Heterotrichea</taxon>
        <taxon>Heterotrichida</taxon>
        <taxon>Blepharismidae</taxon>
        <taxon>Blepharisma</taxon>
    </lineage>
</organism>
<evidence type="ECO:0000256" key="1">
    <source>
        <dbReference type="SAM" id="Phobius"/>
    </source>
</evidence>
<evidence type="ECO:0008006" key="4">
    <source>
        <dbReference type="Google" id="ProtNLM"/>
    </source>
</evidence>
<evidence type="ECO:0000313" key="3">
    <source>
        <dbReference type="Proteomes" id="UP001162131"/>
    </source>
</evidence>
<proteinExistence type="predicted"/>
<accession>A0AAU9JJZ3</accession>
<reference evidence="2" key="1">
    <citation type="submission" date="2021-09" db="EMBL/GenBank/DDBJ databases">
        <authorList>
            <consortium name="AG Swart"/>
            <person name="Singh M."/>
            <person name="Singh A."/>
            <person name="Seah K."/>
            <person name="Emmerich C."/>
        </authorList>
    </citation>
    <scope>NUCLEOTIDE SEQUENCE</scope>
    <source>
        <strain evidence="2">ATCC30299</strain>
    </source>
</reference>
<gene>
    <name evidence="2" type="ORF">BSTOLATCC_MIC30417</name>
</gene>
<evidence type="ECO:0000313" key="2">
    <source>
        <dbReference type="EMBL" id="CAG9322035.1"/>
    </source>
</evidence>
<feature type="transmembrane region" description="Helical" evidence="1">
    <location>
        <begin position="91"/>
        <end position="111"/>
    </location>
</feature>
<keyword evidence="3" id="KW-1185">Reference proteome</keyword>
<dbReference type="AlphaFoldDB" id="A0AAU9JJZ3"/>
<feature type="transmembrane region" description="Helical" evidence="1">
    <location>
        <begin position="117"/>
        <end position="137"/>
    </location>
</feature>